<dbReference type="Proteomes" id="UP001302812">
    <property type="component" value="Unassembled WGS sequence"/>
</dbReference>
<reference evidence="2" key="2">
    <citation type="submission" date="2023-05" db="EMBL/GenBank/DDBJ databases">
        <authorList>
            <consortium name="Lawrence Berkeley National Laboratory"/>
            <person name="Steindorff A."/>
            <person name="Hensen N."/>
            <person name="Bonometti L."/>
            <person name="Westerberg I."/>
            <person name="Brannstrom I.O."/>
            <person name="Guillou S."/>
            <person name="Cros-Aarteil S."/>
            <person name="Calhoun S."/>
            <person name="Haridas S."/>
            <person name="Kuo A."/>
            <person name="Mondo S."/>
            <person name="Pangilinan J."/>
            <person name="Riley R."/>
            <person name="Labutti K."/>
            <person name="Andreopoulos B."/>
            <person name="Lipzen A."/>
            <person name="Chen C."/>
            <person name="Yanf M."/>
            <person name="Daum C."/>
            <person name="Ng V."/>
            <person name="Clum A."/>
            <person name="Ohm R."/>
            <person name="Martin F."/>
            <person name="Silar P."/>
            <person name="Natvig D."/>
            <person name="Lalanne C."/>
            <person name="Gautier V."/>
            <person name="Ament-Velasquez S.L."/>
            <person name="Kruys A."/>
            <person name="Hutchinson M.I."/>
            <person name="Powell A.J."/>
            <person name="Barry K."/>
            <person name="Miller A.N."/>
            <person name="Grigoriev I.V."/>
            <person name="Debuchy R."/>
            <person name="Gladieux P."/>
            <person name="Thoren M.H."/>
            <person name="Johannesson H."/>
        </authorList>
    </citation>
    <scope>NUCLEOTIDE SEQUENCE</scope>
    <source>
        <strain evidence="2">CBS 508.74</strain>
    </source>
</reference>
<evidence type="ECO:0000256" key="1">
    <source>
        <dbReference type="SAM" id="MobiDB-lite"/>
    </source>
</evidence>
<dbReference type="InterPro" id="IPR027417">
    <property type="entry name" value="P-loop_NTPase"/>
</dbReference>
<keyword evidence="3" id="KW-1185">Reference proteome</keyword>
<dbReference type="AlphaFoldDB" id="A0AAN6YTX9"/>
<proteinExistence type="predicted"/>
<dbReference type="RefSeq" id="XP_064671516.1">
    <property type="nucleotide sequence ID" value="XM_064810280.1"/>
</dbReference>
<feature type="compositionally biased region" description="Low complexity" evidence="1">
    <location>
        <begin position="197"/>
        <end position="209"/>
    </location>
</feature>
<reference evidence="2" key="1">
    <citation type="journal article" date="2023" name="Mol. Phylogenet. Evol.">
        <title>Genome-scale phylogeny and comparative genomics of the fungal order Sordariales.</title>
        <authorList>
            <person name="Hensen N."/>
            <person name="Bonometti L."/>
            <person name="Westerberg I."/>
            <person name="Brannstrom I.O."/>
            <person name="Guillou S."/>
            <person name="Cros-Aarteil S."/>
            <person name="Calhoun S."/>
            <person name="Haridas S."/>
            <person name="Kuo A."/>
            <person name="Mondo S."/>
            <person name="Pangilinan J."/>
            <person name="Riley R."/>
            <person name="LaButti K."/>
            <person name="Andreopoulos B."/>
            <person name="Lipzen A."/>
            <person name="Chen C."/>
            <person name="Yan M."/>
            <person name="Daum C."/>
            <person name="Ng V."/>
            <person name="Clum A."/>
            <person name="Steindorff A."/>
            <person name="Ohm R.A."/>
            <person name="Martin F."/>
            <person name="Silar P."/>
            <person name="Natvig D.O."/>
            <person name="Lalanne C."/>
            <person name="Gautier V."/>
            <person name="Ament-Velasquez S.L."/>
            <person name="Kruys A."/>
            <person name="Hutchinson M.I."/>
            <person name="Powell A.J."/>
            <person name="Barry K."/>
            <person name="Miller A.N."/>
            <person name="Grigoriev I.V."/>
            <person name="Debuchy R."/>
            <person name="Gladieux P."/>
            <person name="Hiltunen Thoren M."/>
            <person name="Johannesson H."/>
        </authorList>
    </citation>
    <scope>NUCLEOTIDE SEQUENCE</scope>
    <source>
        <strain evidence="2">CBS 508.74</strain>
    </source>
</reference>
<organism evidence="2 3">
    <name type="scientific">Canariomyces notabilis</name>
    <dbReference type="NCBI Taxonomy" id="2074819"/>
    <lineage>
        <taxon>Eukaryota</taxon>
        <taxon>Fungi</taxon>
        <taxon>Dikarya</taxon>
        <taxon>Ascomycota</taxon>
        <taxon>Pezizomycotina</taxon>
        <taxon>Sordariomycetes</taxon>
        <taxon>Sordariomycetidae</taxon>
        <taxon>Sordariales</taxon>
        <taxon>Chaetomiaceae</taxon>
        <taxon>Canariomyces</taxon>
    </lineage>
</organism>
<evidence type="ECO:0000313" key="3">
    <source>
        <dbReference type="Proteomes" id="UP001302812"/>
    </source>
</evidence>
<dbReference type="Gene3D" id="3.40.50.300">
    <property type="entry name" value="P-loop containing nucleotide triphosphate hydrolases"/>
    <property type="match status" value="1"/>
</dbReference>
<comment type="caution">
    <text evidence="2">The sequence shown here is derived from an EMBL/GenBank/DDBJ whole genome shotgun (WGS) entry which is preliminary data.</text>
</comment>
<sequence>MTETGRVRRSASKMVNSLVWTAEEAKFLKAVLRWQASAPPSEDEKRRRLWAEEDAMRRRRQQQQAQAKPVGEFRVLVIGGRGTGKTAILTRFGQDTFRGESGSPDPFYEHGCRHPITLSTTTTTNTKTNQLHSPTQPQTQTYMVDALEMPSKQLVSNPMIEQALAITEAAVLVYDVCDAASFRLAQNLAEFMREHFTASSSSPPGATPAVKAASPGDLGRRLQSRGTHGHARMQFGARCGLPRGVGQDGGKRRPDLSGGGQGDPEDEAACRAATGTAG</sequence>
<dbReference type="EMBL" id="MU853338">
    <property type="protein sequence ID" value="KAK4113946.1"/>
    <property type="molecule type" value="Genomic_DNA"/>
</dbReference>
<feature type="region of interest" description="Disordered" evidence="1">
    <location>
        <begin position="197"/>
        <end position="278"/>
    </location>
</feature>
<accession>A0AAN6YTX9</accession>
<dbReference type="GeneID" id="89934405"/>
<gene>
    <name evidence="2" type="ORF">N656DRAFT_608115</name>
</gene>
<dbReference type="SUPFAM" id="SSF52540">
    <property type="entry name" value="P-loop containing nucleoside triphosphate hydrolases"/>
    <property type="match status" value="1"/>
</dbReference>
<protein>
    <submittedName>
        <fullName evidence="2">Uncharacterized protein</fullName>
    </submittedName>
</protein>
<name>A0AAN6YTX9_9PEZI</name>
<evidence type="ECO:0000313" key="2">
    <source>
        <dbReference type="EMBL" id="KAK4113946.1"/>
    </source>
</evidence>